<comment type="caution">
    <text evidence="1">The sequence shown here is derived from an EMBL/GenBank/DDBJ whole genome shotgun (WGS) entry which is preliminary data.</text>
</comment>
<sequence>MPARWATRVLVCALLKSSCWLVTGFGYGVIGNGLHAYPLSPKQDTIIHRSVLAKQRRTLISLSNEQNVHCVLSKAVRRQYTFHIRYVKLLEELPTKQQSPHAAASLLGCLQLLIRATWTSMPKNGLVPLKSPVQEKCGSQREAEQFWWISSNRRQKGSSEDVAMQIRRARGKGGKRLFAVEEFLNGPHSKYPHTSRVWACQSGRMSLKRQMLYTPERTRKNATEKVTR</sequence>
<accession>A0A9X0A0G2</accession>
<dbReference type="Proteomes" id="UP001163046">
    <property type="component" value="Unassembled WGS sequence"/>
</dbReference>
<dbReference type="EMBL" id="MU825407">
    <property type="protein sequence ID" value="KAJ7391186.1"/>
    <property type="molecule type" value="Genomic_DNA"/>
</dbReference>
<reference evidence="1" key="1">
    <citation type="submission" date="2023-01" db="EMBL/GenBank/DDBJ databases">
        <title>Genome assembly of the deep-sea coral Lophelia pertusa.</title>
        <authorList>
            <person name="Herrera S."/>
            <person name="Cordes E."/>
        </authorList>
    </citation>
    <scope>NUCLEOTIDE SEQUENCE</scope>
    <source>
        <strain evidence="1">USNM1676648</strain>
        <tissue evidence="1">Polyp</tissue>
    </source>
</reference>
<protein>
    <submittedName>
        <fullName evidence="1">Uncharacterized protein</fullName>
    </submittedName>
</protein>
<keyword evidence="2" id="KW-1185">Reference proteome</keyword>
<evidence type="ECO:0000313" key="1">
    <source>
        <dbReference type="EMBL" id="KAJ7391186.1"/>
    </source>
</evidence>
<organism evidence="1 2">
    <name type="scientific">Desmophyllum pertusum</name>
    <dbReference type="NCBI Taxonomy" id="174260"/>
    <lineage>
        <taxon>Eukaryota</taxon>
        <taxon>Metazoa</taxon>
        <taxon>Cnidaria</taxon>
        <taxon>Anthozoa</taxon>
        <taxon>Hexacorallia</taxon>
        <taxon>Scleractinia</taxon>
        <taxon>Caryophylliina</taxon>
        <taxon>Caryophylliidae</taxon>
        <taxon>Desmophyllum</taxon>
    </lineage>
</organism>
<evidence type="ECO:0000313" key="2">
    <source>
        <dbReference type="Proteomes" id="UP001163046"/>
    </source>
</evidence>
<proteinExistence type="predicted"/>
<gene>
    <name evidence="1" type="ORF">OS493_019317</name>
</gene>
<dbReference type="AlphaFoldDB" id="A0A9X0A0G2"/>
<name>A0A9X0A0G2_9CNID</name>